<dbReference type="InterPro" id="IPR017687">
    <property type="entry name" value="BamB"/>
</dbReference>
<evidence type="ECO:0000256" key="4">
    <source>
        <dbReference type="HAMAP-Rule" id="MF_00923"/>
    </source>
</evidence>
<dbReference type="HAMAP" id="MF_00923">
    <property type="entry name" value="OM_assembly_BamB"/>
    <property type="match status" value="1"/>
</dbReference>
<protein>
    <recommendedName>
        <fullName evidence="4">Outer membrane protein assembly factor BamB</fullName>
    </recommendedName>
</protein>
<keyword evidence="4" id="KW-0564">Palmitate</keyword>
<feature type="chain" id="PRO_5045850609" description="Outer membrane protein assembly factor BamB" evidence="5">
    <location>
        <begin position="27"/>
        <end position="382"/>
    </location>
</feature>
<dbReference type="PROSITE" id="PS51257">
    <property type="entry name" value="PROKAR_LIPOPROTEIN"/>
    <property type="match status" value="1"/>
</dbReference>
<dbReference type="InterPro" id="IPR018391">
    <property type="entry name" value="PQQ_b-propeller_rpt"/>
</dbReference>
<feature type="signal peptide" evidence="5">
    <location>
        <begin position="1"/>
        <end position="26"/>
    </location>
</feature>
<keyword evidence="8" id="KW-1185">Reference proteome</keyword>
<dbReference type="InterPro" id="IPR015943">
    <property type="entry name" value="WD40/YVTN_repeat-like_dom_sf"/>
</dbReference>
<evidence type="ECO:0000256" key="2">
    <source>
        <dbReference type="ARBA" id="ARBA00023136"/>
    </source>
</evidence>
<evidence type="ECO:0000313" key="7">
    <source>
        <dbReference type="EMBL" id="MFC7408361.1"/>
    </source>
</evidence>
<dbReference type="InterPro" id="IPR002372">
    <property type="entry name" value="PQQ_rpt_dom"/>
</dbReference>
<keyword evidence="1 4" id="KW-0732">Signal</keyword>
<name>A0ABW2QH38_9BURK</name>
<dbReference type="NCBIfam" id="TIGR03300">
    <property type="entry name" value="assembly_YfgL"/>
    <property type="match status" value="1"/>
</dbReference>
<evidence type="ECO:0000256" key="1">
    <source>
        <dbReference type="ARBA" id="ARBA00022729"/>
    </source>
</evidence>
<organism evidence="7 8">
    <name type="scientific">Hydrogenophaga atypica</name>
    <dbReference type="NCBI Taxonomy" id="249409"/>
    <lineage>
        <taxon>Bacteria</taxon>
        <taxon>Pseudomonadati</taxon>
        <taxon>Pseudomonadota</taxon>
        <taxon>Betaproteobacteria</taxon>
        <taxon>Burkholderiales</taxon>
        <taxon>Comamonadaceae</taxon>
        <taxon>Hydrogenophaga</taxon>
    </lineage>
</organism>
<evidence type="ECO:0000256" key="3">
    <source>
        <dbReference type="ARBA" id="ARBA00023237"/>
    </source>
</evidence>
<dbReference type="PANTHER" id="PTHR34512:SF30">
    <property type="entry name" value="OUTER MEMBRANE PROTEIN ASSEMBLY FACTOR BAMB"/>
    <property type="match status" value="1"/>
</dbReference>
<dbReference type="Proteomes" id="UP001596501">
    <property type="component" value="Unassembled WGS sequence"/>
</dbReference>
<comment type="similarity">
    <text evidence="4">Belongs to the BamB family.</text>
</comment>
<evidence type="ECO:0000256" key="5">
    <source>
        <dbReference type="SAM" id="SignalP"/>
    </source>
</evidence>
<evidence type="ECO:0000259" key="6">
    <source>
        <dbReference type="Pfam" id="PF13360"/>
    </source>
</evidence>
<dbReference type="InterPro" id="IPR011047">
    <property type="entry name" value="Quinoprotein_ADH-like_sf"/>
</dbReference>
<keyword evidence="4" id="KW-0449">Lipoprotein</keyword>
<reference evidence="8" key="1">
    <citation type="journal article" date="2019" name="Int. J. Syst. Evol. Microbiol.">
        <title>The Global Catalogue of Microorganisms (GCM) 10K type strain sequencing project: providing services to taxonomists for standard genome sequencing and annotation.</title>
        <authorList>
            <consortium name="The Broad Institute Genomics Platform"/>
            <consortium name="The Broad Institute Genome Sequencing Center for Infectious Disease"/>
            <person name="Wu L."/>
            <person name="Ma J."/>
        </authorList>
    </citation>
    <scope>NUCLEOTIDE SEQUENCE [LARGE SCALE GENOMIC DNA]</scope>
    <source>
        <strain evidence="8">CGMCC 1.12371</strain>
    </source>
</reference>
<dbReference type="SUPFAM" id="SSF50998">
    <property type="entry name" value="Quinoprotein alcohol dehydrogenase-like"/>
    <property type="match status" value="1"/>
</dbReference>
<dbReference type="Pfam" id="PF13360">
    <property type="entry name" value="PQQ_2"/>
    <property type="match status" value="1"/>
</dbReference>
<dbReference type="SMART" id="SM00564">
    <property type="entry name" value="PQQ"/>
    <property type="match status" value="3"/>
</dbReference>
<proteinExistence type="inferred from homology"/>
<dbReference type="Gene3D" id="2.130.10.10">
    <property type="entry name" value="YVTN repeat-like/Quinoprotein amine dehydrogenase"/>
    <property type="match status" value="1"/>
</dbReference>
<evidence type="ECO:0000313" key="8">
    <source>
        <dbReference type="Proteomes" id="UP001596501"/>
    </source>
</evidence>
<comment type="subcellular location">
    <subcellularLocation>
        <location evidence="4">Cell outer membrane</location>
        <topology evidence="4">Lipid-anchor</topology>
    </subcellularLocation>
</comment>
<comment type="function">
    <text evidence="4">Part of the outer membrane protein assembly complex, which is involved in assembly and insertion of beta-barrel proteins into the outer membrane.</text>
</comment>
<dbReference type="PANTHER" id="PTHR34512">
    <property type="entry name" value="CELL SURFACE PROTEIN"/>
    <property type="match status" value="1"/>
</dbReference>
<keyword evidence="3 4" id="KW-0998">Cell outer membrane</keyword>
<comment type="subunit">
    <text evidence="4">Part of the Bam complex.</text>
</comment>
<dbReference type="EMBL" id="JBHTCA010000003">
    <property type="protein sequence ID" value="MFC7408361.1"/>
    <property type="molecule type" value="Genomic_DNA"/>
</dbReference>
<keyword evidence="2 4" id="KW-0472">Membrane</keyword>
<accession>A0ABW2QH38</accession>
<sequence length="382" mass="39378">MSVVLPRGAGRTWRLVAGACLLSVLAACGSSGSKKPEPTPLAPVNALLGVRQAWTLSISASAAPLKPAVIGSQVWLGSSDGSVVALDAAAGRELWRAQVGAPLAAGVGSDGSTVAAVTVANELVAIESGRVVWRTRLGVGVFTPPLVAGRRVFVLGADRSLSAFDAATGARLWQQNRPGDALSLRQAGLLMALGDTLVAGQQGRLAGLDPNTGALRWDSVIASPRGTNEIERLVELVAGVSRQGNQICARAFQMAVGCVDTARGTTTWTRTAAGSEGLAGDESLLFGTESTGRVQAWQRASGEPAWHSDRFLHRGLTAPVVVGRSLVFGDAAGFVHMLSRQDGAVLNRLSTDGSRLAAAPVLAGDTLVAVTRKGGVFGWRPE</sequence>
<feature type="domain" description="Pyrrolo-quinoline quinone repeat" evidence="6">
    <location>
        <begin position="80"/>
        <end position="307"/>
    </location>
</feature>
<dbReference type="RefSeq" id="WP_382220955.1">
    <property type="nucleotide sequence ID" value="NZ_JBHTCA010000003.1"/>
</dbReference>
<comment type="caution">
    <text evidence="7">The sequence shown here is derived from an EMBL/GenBank/DDBJ whole genome shotgun (WGS) entry which is preliminary data.</text>
</comment>
<gene>
    <name evidence="4 7" type="primary">bamB</name>
    <name evidence="7" type="ORF">ACFQPB_05775</name>
</gene>